<dbReference type="Proteomes" id="UP000029733">
    <property type="component" value="Unassembled WGS sequence"/>
</dbReference>
<evidence type="ECO:0000313" key="4">
    <source>
        <dbReference type="Proteomes" id="UP000029733"/>
    </source>
</evidence>
<evidence type="ECO:0000259" key="2">
    <source>
        <dbReference type="Pfam" id="PF01979"/>
    </source>
</evidence>
<dbReference type="PANTHER" id="PTHR43794">
    <property type="entry name" value="AMINOHYDROLASE SSNA-RELATED"/>
    <property type="match status" value="1"/>
</dbReference>
<sequence>MIEIWGAGQVFICDEAFSIIHNGGIAFEKGADRILEVGEYKALCARYPHAQMHFFPQGVLLPALINAHVHFEFGAHLAQFCYGDFGKWLDSLMANREHILNIAHLDSIIHESVQEQIACGVGSVGAVSSYGYDMALLVQSPLRVVYFNEAIGSNAGALDALYAHTFERFEASKALRSSTFTPALALHSPYSLHPLLAQKFIDIAASEHLALSAHFLESHHEREWLLHSSGYFRGFFQKLAHIENPKALYSPQSFLDMLSPLAHNPLSLTHCLYAKEEEYTQMRALNASIITCPRSNRLLNNTFLPLNIEHINIAIGTDGKSSNNNLNLLDELRASLQAYPTEDILALAKRLILRATAHGARALGLHNGVLMAGRSVDFALFEFEQPLFIPTQQHANQSPLHFILHAKRPAHLYINAKAVL</sequence>
<dbReference type="SUPFAM" id="SSF51338">
    <property type="entry name" value="Composite domain of metallo-dependent hydrolases"/>
    <property type="match status" value="1"/>
</dbReference>
<accession>A0A4U8TCU5</accession>
<name>A0A4U8TCU5_9HELI</name>
<dbReference type="Gene3D" id="3.20.20.140">
    <property type="entry name" value="Metal-dependent hydrolases"/>
    <property type="match status" value="1"/>
</dbReference>
<comment type="caution">
    <text evidence="3">The sequence shown here is derived from an EMBL/GenBank/DDBJ whole genome shotgun (WGS) entry which is preliminary data.</text>
</comment>
<gene>
    <name evidence="3" type="ORF">LS71_003380</name>
</gene>
<dbReference type="InterPro" id="IPR011059">
    <property type="entry name" value="Metal-dep_hydrolase_composite"/>
</dbReference>
<reference evidence="3 4" key="1">
    <citation type="journal article" date="2014" name="Genome Announc.">
        <title>Draft genome sequences of eight enterohepatic helicobacter species isolated from both laboratory and wild rodents.</title>
        <authorList>
            <person name="Sheh A."/>
            <person name="Shen Z."/>
            <person name="Fox J.G."/>
        </authorList>
    </citation>
    <scope>NUCLEOTIDE SEQUENCE [LARGE SCALE GENOMIC DNA]</scope>
    <source>
        <strain evidence="3 4">MIT 09-6949</strain>
    </source>
</reference>
<keyword evidence="1 3" id="KW-0378">Hydrolase</keyword>
<evidence type="ECO:0000313" key="3">
    <source>
        <dbReference type="EMBL" id="TLD97785.1"/>
    </source>
</evidence>
<dbReference type="InterPro" id="IPR006680">
    <property type="entry name" value="Amidohydro-rel"/>
</dbReference>
<dbReference type="Pfam" id="PF01979">
    <property type="entry name" value="Amidohydro_1"/>
    <property type="match status" value="1"/>
</dbReference>
<dbReference type="SUPFAM" id="SSF51556">
    <property type="entry name" value="Metallo-dependent hydrolases"/>
    <property type="match status" value="1"/>
</dbReference>
<proteinExistence type="predicted"/>
<dbReference type="RefSeq" id="WP_034354989.1">
    <property type="nucleotide sequence ID" value="NZ_JRPR02000001.1"/>
</dbReference>
<dbReference type="InterPro" id="IPR050287">
    <property type="entry name" value="MTA/SAH_deaminase"/>
</dbReference>
<dbReference type="OrthoDB" id="9807210at2"/>
<dbReference type="NCBIfam" id="NF006269">
    <property type="entry name" value="PRK08418.1"/>
    <property type="match status" value="1"/>
</dbReference>
<protein>
    <submittedName>
        <fullName evidence="3">Metal-dependent hydrolase</fullName>
    </submittedName>
</protein>
<dbReference type="STRING" id="1677920.LS71_05820"/>
<keyword evidence="4" id="KW-1185">Reference proteome</keyword>
<dbReference type="Gene3D" id="2.30.40.10">
    <property type="entry name" value="Urease, subunit C, domain 1"/>
    <property type="match status" value="1"/>
</dbReference>
<dbReference type="InterPro" id="IPR032466">
    <property type="entry name" value="Metal_Hydrolase"/>
</dbReference>
<organism evidence="3 4">
    <name type="scientific">Helicobacter jaachi</name>
    <dbReference type="NCBI Taxonomy" id="1677920"/>
    <lineage>
        <taxon>Bacteria</taxon>
        <taxon>Pseudomonadati</taxon>
        <taxon>Campylobacterota</taxon>
        <taxon>Epsilonproteobacteria</taxon>
        <taxon>Campylobacterales</taxon>
        <taxon>Helicobacteraceae</taxon>
        <taxon>Helicobacter</taxon>
    </lineage>
</organism>
<dbReference type="EMBL" id="JRPR02000001">
    <property type="protein sequence ID" value="TLD97785.1"/>
    <property type="molecule type" value="Genomic_DNA"/>
</dbReference>
<dbReference type="PANTHER" id="PTHR43794:SF11">
    <property type="entry name" value="AMIDOHYDROLASE-RELATED DOMAIN-CONTAINING PROTEIN"/>
    <property type="match status" value="1"/>
</dbReference>
<feature type="domain" description="Amidohydrolase-related" evidence="2">
    <location>
        <begin position="59"/>
        <end position="419"/>
    </location>
</feature>
<evidence type="ECO:0000256" key="1">
    <source>
        <dbReference type="ARBA" id="ARBA00022801"/>
    </source>
</evidence>
<dbReference type="AlphaFoldDB" id="A0A4U8TCU5"/>
<dbReference type="GO" id="GO:0016810">
    <property type="term" value="F:hydrolase activity, acting on carbon-nitrogen (but not peptide) bonds"/>
    <property type="evidence" value="ECO:0007669"/>
    <property type="project" value="InterPro"/>
</dbReference>